<protein>
    <recommendedName>
        <fullName evidence="1">Hemerythrin-like domain-containing protein</fullName>
    </recommendedName>
</protein>
<dbReference type="Pfam" id="PF01814">
    <property type="entry name" value="Hemerythrin"/>
    <property type="match status" value="1"/>
</dbReference>
<comment type="caution">
    <text evidence="2">The sequence shown here is derived from an EMBL/GenBank/DDBJ whole genome shotgun (WGS) entry which is preliminary data.</text>
</comment>
<feature type="domain" description="Hemerythrin-like" evidence="1">
    <location>
        <begin position="21"/>
        <end position="146"/>
    </location>
</feature>
<dbReference type="Gene3D" id="1.20.120.520">
    <property type="entry name" value="nmb1532 protein domain like"/>
    <property type="match status" value="1"/>
</dbReference>
<evidence type="ECO:0000259" key="1">
    <source>
        <dbReference type="Pfam" id="PF01814"/>
    </source>
</evidence>
<organism evidence="2 3">
    <name type="scientific">Luedemannella helvata</name>
    <dbReference type="NCBI Taxonomy" id="349315"/>
    <lineage>
        <taxon>Bacteria</taxon>
        <taxon>Bacillati</taxon>
        <taxon>Actinomycetota</taxon>
        <taxon>Actinomycetes</taxon>
        <taxon>Micromonosporales</taxon>
        <taxon>Micromonosporaceae</taxon>
        <taxon>Luedemannella</taxon>
    </lineage>
</organism>
<evidence type="ECO:0000313" key="3">
    <source>
        <dbReference type="Proteomes" id="UP001500655"/>
    </source>
</evidence>
<dbReference type="RefSeq" id="WP_344083965.1">
    <property type="nucleotide sequence ID" value="NZ_BAAALS010000020.1"/>
</dbReference>
<gene>
    <name evidence="2" type="ORF">GCM10009681_39710</name>
</gene>
<reference evidence="3" key="1">
    <citation type="journal article" date="2019" name="Int. J. Syst. Evol. Microbiol.">
        <title>The Global Catalogue of Microorganisms (GCM) 10K type strain sequencing project: providing services to taxonomists for standard genome sequencing and annotation.</title>
        <authorList>
            <consortium name="The Broad Institute Genomics Platform"/>
            <consortium name="The Broad Institute Genome Sequencing Center for Infectious Disease"/>
            <person name="Wu L."/>
            <person name="Ma J."/>
        </authorList>
    </citation>
    <scope>NUCLEOTIDE SEQUENCE [LARGE SCALE GENOMIC DNA]</scope>
    <source>
        <strain evidence="3">JCM 13249</strain>
    </source>
</reference>
<dbReference type="InterPro" id="IPR012312">
    <property type="entry name" value="Hemerythrin-like"/>
</dbReference>
<dbReference type="Proteomes" id="UP001500655">
    <property type="component" value="Unassembled WGS sequence"/>
</dbReference>
<sequence>MAHIQITDRGTAERAADHAAAEAVVAHHAQLAATLDGYARALREAAQGEDAPRLWQHREALVTWLHGELLPHAYAEEAALYPVAAAQPTGRRLIDGMLAEHVAIGDLVNELENAASAVALASAARALSAVFAVHLAKENDLVVPLLVEAPDVSLAGLLDGLHDLIGAADDKGCDCGGCGCGAAGPGGSANE</sequence>
<name>A0ABP4X014_9ACTN</name>
<accession>A0ABP4X014</accession>
<proteinExistence type="predicted"/>
<dbReference type="EMBL" id="BAAALS010000020">
    <property type="protein sequence ID" value="GAA1764666.1"/>
    <property type="molecule type" value="Genomic_DNA"/>
</dbReference>
<evidence type="ECO:0000313" key="2">
    <source>
        <dbReference type="EMBL" id="GAA1764666.1"/>
    </source>
</evidence>
<keyword evidence="3" id="KW-1185">Reference proteome</keyword>